<dbReference type="Proteomes" id="UP000092695">
    <property type="component" value="Chromosome"/>
</dbReference>
<dbReference type="InterPro" id="IPR008309">
    <property type="entry name" value="YdbL"/>
</dbReference>
<dbReference type="Pfam" id="PF07027">
    <property type="entry name" value="DUF1318"/>
    <property type="match status" value="1"/>
</dbReference>
<dbReference type="OrthoDB" id="8526313at2"/>
<proteinExistence type="predicted"/>
<gene>
    <name evidence="1" type="ORF">BA177_16915</name>
</gene>
<sequence>MNRMNKLTLSVAGVLVVLVAACVTINVYFPEAAAEQAADRIIDKVRGETPEGGASLQRENADEVPVMLALAQGYVGFFIADANAQSGVDFDKPSAEKQALEAALAQRFSALRPYYDSGAIGLTDDGLIEIRDRGLVPLKDRNTVVQLVAAQNNDWNALYAEIARVNGHPEWQDEIRRTFAKRWIAKAEKGWYYREGGTWKQR</sequence>
<reference evidence="1 2" key="1">
    <citation type="submission" date="2016-06" db="EMBL/GenBank/DDBJ databases">
        <title>Complete genome sequence of a deep-branching marine Gamma Proteobacterium Woeseia oceani type strain XK5.</title>
        <authorList>
            <person name="Mu D."/>
            <person name="Du Z."/>
        </authorList>
    </citation>
    <scope>NUCLEOTIDE SEQUENCE [LARGE SCALE GENOMIC DNA]</scope>
    <source>
        <strain evidence="1 2">XK5</strain>
    </source>
</reference>
<evidence type="ECO:0000313" key="2">
    <source>
        <dbReference type="Proteomes" id="UP000092695"/>
    </source>
</evidence>
<evidence type="ECO:0000313" key="1">
    <source>
        <dbReference type="EMBL" id="ANO52641.1"/>
    </source>
</evidence>
<accession>A0A193LJK7</accession>
<dbReference type="EMBL" id="CP016268">
    <property type="protein sequence ID" value="ANO52641.1"/>
    <property type="molecule type" value="Genomic_DNA"/>
</dbReference>
<name>A0A193LJK7_9GAMM</name>
<protein>
    <recommendedName>
        <fullName evidence="3">DUF1318 domain-containing protein</fullName>
    </recommendedName>
</protein>
<dbReference type="PROSITE" id="PS51257">
    <property type="entry name" value="PROKAR_LIPOPROTEIN"/>
    <property type="match status" value="1"/>
</dbReference>
<dbReference type="AlphaFoldDB" id="A0A193LJK7"/>
<dbReference type="STRING" id="1548547.BA177_16915"/>
<evidence type="ECO:0008006" key="3">
    <source>
        <dbReference type="Google" id="ProtNLM"/>
    </source>
</evidence>
<keyword evidence="2" id="KW-1185">Reference proteome</keyword>
<organism evidence="1 2">
    <name type="scientific">Woeseia oceani</name>
    <dbReference type="NCBI Taxonomy" id="1548547"/>
    <lineage>
        <taxon>Bacteria</taxon>
        <taxon>Pseudomonadati</taxon>
        <taxon>Pseudomonadota</taxon>
        <taxon>Gammaproteobacteria</taxon>
        <taxon>Woeseiales</taxon>
        <taxon>Woeseiaceae</taxon>
        <taxon>Woeseia</taxon>
    </lineage>
</organism>
<dbReference type="KEGG" id="woc:BA177_16915"/>